<dbReference type="SMART" id="SM00665">
    <property type="entry name" value="B561"/>
    <property type="match status" value="1"/>
</dbReference>
<dbReference type="GO" id="GO:0016020">
    <property type="term" value="C:membrane"/>
    <property type="evidence" value="ECO:0007669"/>
    <property type="project" value="UniProtKB-SubCell"/>
</dbReference>
<evidence type="ECO:0000256" key="9">
    <source>
        <dbReference type="ARBA" id="ARBA00023004"/>
    </source>
</evidence>
<protein>
    <recommendedName>
        <fullName evidence="11">ascorbate ferrireductase (transmembrane)</fullName>
        <ecNumber evidence="11">7.2.1.3</ecNumber>
    </recommendedName>
</protein>
<evidence type="ECO:0000256" key="4">
    <source>
        <dbReference type="ARBA" id="ARBA00022617"/>
    </source>
</evidence>
<dbReference type="InterPro" id="IPR045150">
    <property type="entry name" value="CYB561D1/2"/>
</dbReference>
<dbReference type="CDD" id="cd08761">
    <property type="entry name" value="Cyt_b561_CYB561D2_like"/>
    <property type="match status" value="1"/>
</dbReference>
<feature type="transmembrane region" description="Helical" evidence="12">
    <location>
        <begin position="123"/>
        <end position="143"/>
    </location>
</feature>
<dbReference type="PANTHER" id="PTHR15422">
    <property type="entry name" value="OS05G0565100 PROTEIN"/>
    <property type="match status" value="1"/>
</dbReference>
<keyword evidence="4" id="KW-0349">Heme</keyword>
<evidence type="ECO:0000256" key="7">
    <source>
        <dbReference type="ARBA" id="ARBA00022982"/>
    </source>
</evidence>
<sequence>MFAEKSTKIWMDLCLSIIAHFLILAPSIYIVVLYAQTDYSLFVWHPTCLTVGCALLMTEAILAISGENLLLSKSSRVNRIRVHSLLHILGMVLMTVGFGVIIANKINNNSNHFTSDHGKLGLTAVIVAYVVALGGVSTSYSGLLSPRVSLASLKLVHGCCGIVAIILLFATLFTGLYKRSFPGSDLGVSLTISSYVVGLFIVLVKPLYTTLVRIRGIFT</sequence>
<keyword evidence="10 12" id="KW-0472">Membrane</keyword>
<dbReference type="Proteomes" id="UP000829291">
    <property type="component" value="Chromosome 6"/>
</dbReference>
<keyword evidence="8 12" id="KW-1133">Transmembrane helix</keyword>
<comment type="subcellular location">
    <subcellularLocation>
        <location evidence="2">Membrane</location>
        <topology evidence="2">Multi-pass membrane protein</topology>
    </subcellularLocation>
</comment>
<feature type="domain" description="Cytochrome b561" evidence="13">
    <location>
        <begin position="6"/>
        <end position="213"/>
    </location>
</feature>
<feature type="transmembrane region" description="Helical" evidence="12">
    <location>
        <begin position="188"/>
        <end position="208"/>
    </location>
</feature>
<keyword evidence="14" id="KW-1185">Reference proteome</keyword>
<dbReference type="InParanoid" id="A0A6J0BC90"/>
<keyword evidence="9" id="KW-0408">Iron</keyword>
<gene>
    <name evidence="15" type="primary">LOC107218506</name>
</gene>
<feature type="transmembrane region" description="Helical" evidence="12">
    <location>
        <begin position="12"/>
        <end position="35"/>
    </location>
</feature>
<dbReference type="OrthoDB" id="432881at2759"/>
<comment type="cofactor">
    <cofactor evidence="1">
        <name>heme b</name>
        <dbReference type="ChEBI" id="CHEBI:60344"/>
    </cofactor>
</comment>
<feature type="transmembrane region" description="Helical" evidence="12">
    <location>
        <begin position="41"/>
        <end position="64"/>
    </location>
</feature>
<dbReference type="KEGG" id="nlo:107218506"/>
<evidence type="ECO:0000256" key="2">
    <source>
        <dbReference type="ARBA" id="ARBA00004141"/>
    </source>
</evidence>
<reference evidence="15" key="1">
    <citation type="submission" date="2025-08" db="UniProtKB">
        <authorList>
            <consortium name="RefSeq"/>
        </authorList>
    </citation>
    <scope>IDENTIFICATION</scope>
    <source>
        <tissue evidence="15">Thorax and Abdomen</tissue>
    </source>
</reference>
<dbReference type="EC" id="7.2.1.3" evidence="11"/>
<feature type="transmembrane region" description="Helical" evidence="12">
    <location>
        <begin position="85"/>
        <end position="103"/>
    </location>
</feature>
<keyword evidence="3" id="KW-0813">Transport</keyword>
<dbReference type="GeneID" id="107218506"/>
<evidence type="ECO:0000256" key="11">
    <source>
        <dbReference type="ARBA" id="ARBA00024225"/>
    </source>
</evidence>
<dbReference type="GO" id="GO:0140575">
    <property type="term" value="F:transmembrane monodehydroascorbate reductase activity"/>
    <property type="evidence" value="ECO:0007669"/>
    <property type="project" value="InterPro"/>
</dbReference>
<dbReference type="GO" id="GO:0140571">
    <property type="term" value="F:transmembrane ascorbate ferrireductase activity"/>
    <property type="evidence" value="ECO:0007669"/>
    <property type="project" value="UniProtKB-EC"/>
</dbReference>
<dbReference type="AlphaFoldDB" id="A0A6J0BC90"/>
<feature type="transmembrane region" description="Helical" evidence="12">
    <location>
        <begin position="155"/>
        <end position="176"/>
    </location>
</feature>
<keyword evidence="5 12" id="KW-0812">Transmembrane</keyword>
<evidence type="ECO:0000256" key="10">
    <source>
        <dbReference type="ARBA" id="ARBA00023136"/>
    </source>
</evidence>
<evidence type="ECO:0000259" key="13">
    <source>
        <dbReference type="PROSITE" id="PS50939"/>
    </source>
</evidence>
<organism evidence="15">
    <name type="scientific">Neodiprion lecontei</name>
    <name type="common">Redheaded pine sawfly</name>
    <dbReference type="NCBI Taxonomy" id="441921"/>
    <lineage>
        <taxon>Eukaryota</taxon>
        <taxon>Metazoa</taxon>
        <taxon>Ecdysozoa</taxon>
        <taxon>Arthropoda</taxon>
        <taxon>Hexapoda</taxon>
        <taxon>Insecta</taxon>
        <taxon>Pterygota</taxon>
        <taxon>Neoptera</taxon>
        <taxon>Endopterygota</taxon>
        <taxon>Hymenoptera</taxon>
        <taxon>Tenthredinoidea</taxon>
        <taxon>Diprionidae</taxon>
        <taxon>Diprioninae</taxon>
        <taxon>Neodiprion</taxon>
    </lineage>
</organism>
<evidence type="ECO:0000256" key="12">
    <source>
        <dbReference type="SAM" id="Phobius"/>
    </source>
</evidence>
<name>A0A6J0BC90_NEOLC</name>
<evidence type="ECO:0000313" key="15">
    <source>
        <dbReference type="RefSeq" id="XP_015511886.1"/>
    </source>
</evidence>
<dbReference type="GO" id="GO:0046872">
    <property type="term" value="F:metal ion binding"/>
    <property type="evidence" value="ECO:0007669"/>
    <property type="project" value="UniProtKB-KW"/>
</dbReference>
<dbReference type="FunCoup" id="A0A6J0BC90">
    <property type="interactions" value="78"/>
</dbReference>
<evidence type="ECO:0000256" key="8">
    <source>
        <dbReference type="ARBA" id="ARBA00022989"/>
    </source>
</evidence>
<dbReference type="Gene3D" id="1.20.120.1770">
    <property type="match status" value="1"/>
</dbReference>
<evidence type="ECO:0000256" key="6">
    <source>
        <dbReference type="ARBA" id="ARBA00022723"/>
    </source>
</evidence>
<keyword evidence="7" id="KW-0249">Electron transport</keyword>
<evidence type="ECO:0000256" key="5">
    <source>
        <dbReference type="ARBA" id="ARBA00022692"/>
    </source>
</evidence>
<dbReference type="Pfam" id="PF03188">
    <property type="entry name" value="Cytochrom_B561"/>
    <property type="match status" value="1"/>
</dbReference>
<evidence type="ECO:0000256" key="1">
    <source>
        <dbReference type="ARBA" id="ARBA00001970"/>
    </source>
</evidence>
<evidence type="ECO:0000313" key="14">
    <source>
        <dbReference type="Proteomes" id="UP000829291"/>
    </source>
</evidence>
<accession>A0A6J0BC90</accession>
<evidence type="ECO:0000256" key="3">
    <source>
        <dbReference type="ARBA" id="ARBA00022448"/>
    </source>
</evidence>
<dbReference type="PANTHER" id="PTHR15422:SF45">
    <property type="entry name" value="CYTOCHROME B561 DOMAIN-CONTAINING PROTEIN"/>
    <property type="match status" value="1"/>
</dbReference>
<proteinExistence type="predicted"/>
<dbReference type="PROSITE" id="PS50939">
    <property type="entry name" value="CYTOCHROME_B561"/>
    <property type="match status" value="1"/>
</dbReference>
<dbReference type="RefSeq" id="XP_015511886.1">
    <property type="nucleotide sequence ID" value="XM_015656400.2"/>
</dbReference>
<keyword evidence="6" id="KW-0479">Metal-binding</keyword>
<dbReference type="InterPro" id="IPR006593">
    <property type="entry name" value="Cyt_b561/ferric_Rdtase_TM"/>
</dbReference>